<evidence type="ECO:0000256" key="1">
    <source>
        <dbReference type="SAM" id="MobiDB-lite"/>
    </source>
</evidence>
<dbReference type="RefSeq" id="WP_273876996.1">
    <property type="nucleotide sequence ID" value="NZ_JAMDHA010000013.1"/>
</dbReference>
<dbReference type="InterPro" id="IPR015943">
    <property type="entry name" value="WD40/YVTN_repeat-like_dom_sf"/>
</dbReference>
<sequence length="544" mass="58200">MSANDLPENSTPALKELDIPGRTGPVSEIKRAAGGTSYSNPLEFRVATALELKAPAIKQALNGSTLDPFAAQDELTAVIDYVGMDLDDEITVTWTGAPGTPAGGSNPIINGNTSSELDLSTLVPGAKTRIDRSSDKSKAVTFPVRTYTIKAVEDVKPQITSVKGSPSGDEIPEGGTTVETAVTLTGTAAKGQKVEVFDGATSRGDATADVTTGNWALSDSGLSLTTHLYKAKALYGSGFESNARTFSVVEKLNVIQTRFPRYIRVSPDGTRVYVLGFASEITNRVITIDLIDLATHRVIKSANIDTRLPNDFNISPDGNRLYVCFSREIQEYSSSDLSHLRTFTNTNFRSTLQISPDNSKLYAPGELLGAKGGKTEISDIATGRFIRSVNIGFIPVASSLSADGRYLYIALGIYSSQLAIFEINTDRTTYLDLRTLAINIVASPDGKFVYALSENQILQISTPAHIITLRRNIEPGLSNLAITPDGKHLCGVGVAGEAAIFDADTLAIRKIAAGSGSKAVAFSKNGQRVYICNYADHTVWDSPW</sequence>
<dbReference type="Proteomes" id="UP001148185">
    <property type="component" value="Unassembled WGS sequence"/>
</dbReference>
<reference evidence="2 3" key="1">
    <citation type="submission" date="2022-05" db="EMBL/GenBank/DDBJ databases">
        <title>Novel Pseudomonas spp. Isolated from a Rainbow Trout Aquaculture Facility.</title>
        <authorList>
            <person name="Testerman T."/>
            <person name="Graf J."/>
        </authorList>
    </citation>
    <scope>NUCLEOTIDE SEQUENCE [LARGE SCALE GENOMIC DNA]</scope>
    <source>
        <strain evidence="2 3">ID1042</strain>
    </source>
</reference>
<dbReference type="AlphaFoldDB" id="A0A9X4C125"/>
<organism evidence="2 3">
    <name type="scientific">Pseudomonas shahriarae</name>
    <dbReference type="NCBI Taxonomy" id="2745512"/>
    <lineage>
        <taxon>Bacteria</taxon>
        <taxon>Pseudomonadati</taxon>
        <taxon>Pseudomonadota</taxon>
        <taxon>Gammaproteobacteria</taxon>
        <taxon>Pseudomonadales</taxon>
        <taxon>Pseudomonadaceae</taxon>
        <taxon>Pseudomonas</taxon>
    </lineage>
</organism>
<dbReference type="PANTHER" id="PTHR47197:SF3">
    <property type="entry name" value="DIHYDRO-HEME D1 DEHYDROGENASE"/>
    <property type="match status" value="1"/>
</dbReference>
<dbReference type="EMBL" id="JAMDHA010000013">
    <property type="protein sequence ID" value="MDD1008048.1"/>
    <property type="molecule type" value="Genomic_DNA"/>
</dbReference>
<dbReference type="PANTHER" id="PTHR47197">
    <property type="entry name" value="PROTEIN NIRF"/>
    <property type="match status" value="1"/>
</dbReference>
<gene>
    <name evidence="2" type="ORF">M5G27_11245</name>
</gene>
<evidence type="ECO:0008006" key="4">
    <source>
        <dbReference type="Google" id="ProtNLM"/>
    </source>
</evidence>
<comment type="caution">
    <text evidence="2">The sequence shown here is derived from an EMBL/GenBank/DDBJ whole genome shotgun (WGS) entry which is preliminary data.</text>
</comment>
<feature type="region of interest" description="Disordered" evidence="1">
    <location>
        <begin position="1"/>
        <end position="34"/>
    </location>
</feature>
<feature type="compositionally biased region" description="Polar residues" evidence="1">
    <location>
        <begin position="1"/>
        <end position="12"/>
    </location>
</feature>
<dbReference type="Gene3D" id="2.130.10.10">
    <property type="entry name" value="YVTN repeat-like/Quinoprotein amine dehydrogenase"/>
    <property type="match status" value="2"/>
</dbReference>
<dbReference type="SUPFAM" id="SSF51004">
    <property type="entry name" value="C-terminal (heme d1) domain of cytochrome cd1-nitrite reductase"/>
    <property type="match status" value="1"/>
</dbReference>
<dbReference type="InterPro" id="IPR051200">
    <property type="entry name" value="Host-pathogen_enzymatic-act"/>
</dbReference>
<name>A0A9X4C125_9PSED</name>
<proteinExistence type="predicted"/>
<keyword evidence="3" id="KW-1185">Reference proteome</keyword>
<evidence type="ECO:0000313" key="2">
    <source>
        <dbReference type="EMBL" id="MDD1008048.1"/>
    </source>
</evidence>
<dbReference type="InterPro" id="IPR011048">
    <property type="entry name" value="Haem_d1_sf"/>
</dbReference>
<evidence type="ECO:0000313" key="3">
    <source>
        <dbReference type="Proteomes" id="UP001148185"/>
    </source>
</evidence>
<protein>
    <recommendedName>
        <fullName evidence="4">40-residue YVTN family beta-propeller repeat-containing protein</fullName>
    </recommendedName>
</protein>
<accession>A0A9X4C125</accession>